<dbReference type="Proteomes" id="UP000823937">
    <property type="component" value="Unassembled WGS sequence"/>
</dbReference>
<keyword evidence="1" id="KW-0812">Transmembrane</keyword>
<evidence type="ECO:0000256" key="1">
    <source>
        <dbReference type="SAM" id="Phobius"/>
    </source>
</evidence>
<feature type="transmembrane region" description="Helical" evidence="1">
    <location>
        <begin position="112"/>
        <end position="129"/>
    </location>
</feature>
<protein>
    <recommendedName>
        <fullName evidence="4">Membrane protein YkvI</fullName>
    </recommendedName>
</protein>
<sequence length="350" mass="37697">MIRVLKIGFAFMGVIVGAGFASGQEILQYFTSFGTLGTIGAVVSTALFAYLGMILTNIGSRLKVESHKDGIYEISGRWLGYIVDAVIIFTLFGVGVVMIAGAGSTLNQQFDMPVFLGSLLMVIIVGAAMMMKLDKVIAIIASITPFLLLFILIISVYSFTTMDGTFSELSKIAEQQPKEFPNWFVASINYVSFNIAVGCGMALLTGGAEKDSRIAGLGGLIGGLGIGVMIILAHLAIFSRIETVAAFDLPLLKIVEEISPILAILMAIILFGMIFNTGLGMFYGFVARFFEMNTKKANIATVITLAIGFVLSFVGFTTLVSKFYSLIGYLGLFLIFALIYAPFKLKREGK</sequence>
<feature type="transmembrane region" description="Helical" evidence="1">
    <location>
        <begin position="136"/>
        <end position="160"/>
    </location>
</feature>
<feature type="transmembrane region" description="Helical" evidence="1">
    <location>
        <begin position="78"/>
        <end position="100"/>
    </location>
</feature>
<dbReference type="AlphaFoldDB" id="A0A9D1PNB5"/>
<evidence type="ECO:0000313" key="3">
    <source>
        <dbReference type="Proteomes" id="UP000823937"/>
    </source>
</evidence>
<feature type="transmembrane region" description="Helical" evidence="1">
    <location>
        <begin position="323"/>
        <end position="343"/>
    </location>
</feature>
<keyword evidence="1" id="KW-1133">Transmembrane helix</keyword>
<keyword evidence="1" id="KW-0472">Membrane</keyword>
<dbReference type="PANTHER" id="PTHR37814:SF1">
    <property type="entry name" value="MEMBRANE PROTEIN"/>
    <property type="match status" value="1"/>
</dbReference>
<feature type="transmembrane region" description="Helical" evidence="1">
    <location>
        <begin position="216"/>
        <end position="238"/>
    </location>
</feature>
<accession>A0A9D1PNB5</accession>
<feature type="transmembrane region" description="Helical" evidence="1">
    <location>
        <begin position="297"/>
        <end position="317"/>
    </location>
</feature>
<dbReference type="InterPro" id="IPR038728">
    <property type="entry name" value="YkvI-like"/>
</dbReference>
<evidence type="ECO:0008006" key="4">
    <source>
        <dbReference type="Google" id="ProtNLM"/>
    </source>
</evidence>
<feature type="transmembrane region" description="Helical" evidence="1">
    <location>
        <begin position="33"/>
        <end position="58"/>
    </location>
</feature>
<proteinExistence type="predicted"/>
<name>A0A9D1PNB5_9BACI</name>
<gene>
    <name evidence="2" type="ORF">H9895_07795</name>
</gene>
<reference evidence="2" key="2">
    <citation type="submission" date="2021-04" db="EMBL/GenBank/DDBJ databases">
        <authorList>
            <person name="Gilroy R."/>
        </authorList>
    </citation>
    <scope>NUCLEOTIDE SEQUENCE</scope>
    <source>
        <strain evidence="2">CHK169-2315</strain>
    </source>
</reference>
<feature type="transmembrane region" description="Helical" evidence="1">
    <location>
        <begin position="180"/>
        <end position="204"/>
    </location>
</feature>
<dbReference type="PANTHER" id="PTHR37814">
    <property type="entry name" value="CONSERVED MEMBRANE PROTEIN"/>
    <property type="match status" value="1"/>
</dbReference>
<evidence type="ECO:0000313" key="2">
    <source>
        <dbReference type="EMBL" id="HIV74961.1"/>
    </source>
</evidence>
<dbReference type="EMBL" id="DXHX01000121">
    <property type="protein sequence ID" value="HIV74961.1"/>
    <property type="molecule type" value="Genomic_DNA"/>
</dbReference>
<reference evidence="2" key="1">
    <citation type="journal article" date="2021" name="PeerJ">
        <title>Extensive microbial diversity within the chicken gut microbiome revealed by metagenomics and culture.</title>
        <authorList>
            <person name="Gilroy R."/>
            <person name="Ravi A."/>
            <person name="Getino M."/>
            <person name="Pursley I."/>
            <person name="Horton D.L."/>
            <person name="Alikhan N.F."/>
            <person name="Baker D."/>
            <person name="Gharbi K."/>
            <person name="Hall N."/>
            <person name="Watson M."/>
            <person name="Adriaenssens E.M."/>
            <person name="Foster-Nyarko E."/>
            <person name="Jarju S."/>
            <person name="Secka A."/>
            <person name="Antonio M."/>
            <person name="Oren A."/>
            <person name="Chaudhuri R.R."/>
            <person name="La Ragione R."/>
            <person name="Hildebrand F."/>
            <person name="Pallen M.J."/>
        </authorList>
    </citation>
    <scope>NUCLEOTIDE SEQUENCE</scope>
    <source>
        <strain evidence="2">CHK169-2315</strain>
    </source>
</reference>
<organism evidence="2 3">
    <name type="scientific">Candidatus Pseudogracilibacillus intestinigallinarum</name>
    <dbReference type="NCBI Taxonomy" id="2838742"/>
    <lineage>
        <taxon>Bacteria</taxon>
        <taxon>Bacillati</taxon>
        <taxon>Bacillota</taxon>
        <taxon>Bacilli</taxon>
        <taxon>Bacillales</taxon>
        <taxon>Bacillaceae</taxon>
        <taxon>Pseudogracilibacillus</taxon>
    </lineage>
</organism>
<feature type="transmembrane region" description="Helical" evidence="1">
    <location>
        <begin position="258"/>
        <end position="285"/>
    </location>
</feature>
<comment type="caution">
    <text evidence="2">The sequence shown here is derived from an EMBL/GenBank/DDBJ whole genome shotgun (WGS) entry which is preliminary data.</text>
</comment>